<accession>A0A4Y2QYN8</accession>
<organism evidence="1 2">
    <name type="scientific">Araneus ventricosus</name>
    <name type="common">Orbweaver spider</name>
    <name type="synonym">Epeira ventricosa</name>
    <dbReference type="NCBI Taxonomy" id="182803"/>
    <lineage>
        <taxon>Eukaryota</taxon>
        <taxon>Metazoa</taxon>
        <taxon>Ecdysozoa</taxon>
        <taxon>Arthropoda</taxon>
        <taxon>Chelicerata</taxon>
        <taxon>Arachnida</taxon>
        <taxon>Araneae</taxon>
        <taxon>Araneomorphae</taxon>
        <taxon>Entelegynae</taxon>
        <taxon>Araneoidea</taxon>
        <taxon>Araneidae</taxon>
        <taxon>Araneus</taxon>
    </lineage>
</organism>
<proteinExistence type="predicted"/>
<protein>
    <submittedName>
        <fullName evidence="1">Uncharacterized protein</fullName>
    </submittedName>
</protein>
<comment type="caution">
    <text evidence="1">The sequence shown here is derived from an EMBL/GenBank/DDBJ whole genome shotgun (WGS) entry which is preliminary data.</text>
</comment>
<reference evidence="1 2" key="1">
    <citation type="journal article" date="2019" name="Sci. Rep.">
        <title>Orb-weaving spider Araneus ventricosus genome elucidates the spidroin gene catalogue.</title>
        <authorList>
            <person name="Kono N."/>
            <person name="Nakamura H."/>
            <person name="Ohtoshi R."/>
            <person name="Moran D.A.P."/>
            <person name="Shinohara A."/>
            <person name="Yoshida Y."/>
            <person name="Fujiwara M."/>
            <person name="Mori M."/>
            <person name="Tomita M."/>
            <person name="Arakawa K."/>
        </authorList>
    </citation>
    <scope>NUCLEOTIDE SEQUENCE [LARGE SCALE GENOMIC DNA]</scope>
</reference>
<evidence type="ECO:0000313" key="2">
    <source>
        <dbReference type="Proteomes" id="UP000499080"/>
    </source>
</evidence>
<dbReference type="AlphaFoldDB" id="A0A4Y2QYN8"/>
<sequence length="112" mass="13126">MPQTLRAESLRFQVTALKRVNKKAHCASKTVYGDGTYDEIAPRKIMRKGRYRKPRFNSLFRRIFSVATGAAFGLQNVRYQEDRLEFSNQHIHICNTFGDERRKYDHPGKAVY</sequence>
<dbReference type="Proteomes" id="UP000499080">
    <property type="component" value="Unassembled WGS sequence"/>
</dbReference>
<evidence type="ECO:0000313" key="1">
    <source>
        <dbReference type="EMBL" id="GBN68249.1"/>
    </source>
</evidence>
<dbReference type="EMBL" id="BGPR01015168">
    <property type="protein sequence ID" value="GBN68249.1"/>
    <property type="molecule type" value="Genomic_DNA"/>
</dbReference>
<name>A0A4Y2QYN8_ARAVE</name>
<keyword evidence="2" id="KW-1185">Reference proteome</keyword>
<gene>
    <name evidence="1" type="ORF">AVEN_144094_1</name>
</gene>